<dbReference type="SUPFAM" id="SSF81345">
    <property type="entry name" value="ABC transporter involved in vitamin B12 uptake, BtuC"/>
    <property type="match status" value="2"/>
</dbReference>
<feature type="transmembrane region" description="Helical" evidence="8">
    <location>
        <begin position="569"/>
        <end position="598"/>
    </location>
</feature>
<dbReference type="PANTHER" id="PTHR30472">
    <property type="entry name" value="FERRIC ENTEROBACTIN TRANSPORT SYSTEM PERMEASE PROTEIN"/>
    <property type="match status" value="1"/>
</dbReference>
<evidence type="ECO:0000256" key="6">
    <source>
        <dbReference type="ARBA" id="ARBA00022989"/>
    </source>
</evidence>
<feature type="transmembrane region" description="Helical" evidence="8">
    <location>
        <begin position="90"/>
        <end position="113"/>
    </location>
</feature>
<evidence type="ECO:0000256" key="2">
    <source>
        <dbReference type="ARBA" id="ARBA00007935"/>
    </source>
</evidence>
<feature type="transmembrane region" description="Helical" evidence="8">
    <location>
        <begin position="303"/>
        <end position="323"/>
    </location>
</feature>
<feature type="transmembrane region" description="Helical" evidence="8">
    <location>
        <begin position="423"/>
        <end position="442"/>
    </location>
</feature>
<dbReference type="Proteomes" id="UP000594034">
    <property type="component" value="Chromosome"/>
</dbReference>
<organism evidence="9 10">
    <name type="scientific">Aeromonas simiae</name>
    <dbReference type="NCBI Taxonomy" id="218936"/>
    <lineage>
        <taxon>Bacteria</taxon>
        <taxon>Pseudomonadati</taxon>
        <taxon>Pseudomonadota</taxon>
        <taxon>Gammaproteobacteria</taxon>
        <taxon>Aeromonadales</taxon>
        <taxon>Aeromonadaceae</taxon>
        <taxon>Aeromonas</taxon>
    </lineage>
</organism>
<feature type="transmembrane region" description="Helical" evidence="8">
    <location>
        <begin position="517"/>
        <end position="540"/>
    </location>
</feature>
<feature type="transmembrane region" description="Helical" evidence="8">
    <location>
        <begin position="143"/>
        <end position="166"/>
    </location>
</feature>
<feature type="transmembrane region" description="Helical" evidence="8">
    <location>
        <begin position="57"/>
        <end position="78"/>
    </location>
</feature>
<feature type="transmembrane region" description="Helical" evidence="8">
    <location>
        <begin position="233"/>
        <end position="260"/>
    </location>
</feature>
<dbReference type="AlphaFoldDB" id="A0A5J6X2H0"/>
<dbReference type="InterPro" id="IPR037294">
    <property type="entry name" value="ABC_BtuC-like"/>
</dbReference>
<evidence type="ECO:0000256" key="4">
    <source>
        <dbReference type="ARBA" id="ARBA00022475"/>
    </source>
</evidence>
<protein>
    <submittedName>
        <fullName evidence="9">Fe(3+)-hydroxamate ABC transporter permease FhuB</fullName>
    </submittedName>
</protein>
<feature type="transmembrane region" description="Helical" evidence="8">
    <location>
        <begin position="637"/>
        <end position="655"/>
    </location>
</feature>
<dbReference type="Pfam" id="PF01032">
    <property type="entry name" value="FecCD"/>
    <property type="match status" value="2"/>
</dbReference>
<feature type="transmembrane region" description="Helical" evidence="8">
    <location>
        <begin position="186"/>
        <end position="212"/>
    </location>
</feature>
<comment type="similarity">
    <text evidence="2">Belongs to the binding-protein-dependent transport system permease family. FecCD subfamily.</text>
</comment>
<keyword evidence="4" id="KW-1003">Cell membrane</keyword>
<keyword evidence="5 8" id="KW-0812">Transmembrane</keyword>
<reference evidence="9 10" key="1">
    <citation type="submission" date="2019-05" db="EMBL/GenBank/DDBJ databases">
        <title>OXA-830, a novel chromosomally encoded expanded-spectrum class D beta-lactamase in Aeromonas simiae.</title>
        <authorList>
            <person name="Zhou W."/>
            <person name="Chen Q."/>
        </authorList>
    </citation>
    <scope>NUCLEOTIDE SEQUENCE [LARGE SCALE GENOMIC DNA]</scope>
    <source>
        <strain evidence="9 10">A6</strain>
    </source>
</reference>
<keyword evidence="10" id="KW-1185">Reference proteome</keyword>
<dbReference type="Gene3D" id="1.10.3470.10">
    <property type="entry name" value="ABC transporter involved in vitamin B12 uptake, BtuC"/>
    <property type="match status" value="2"/>
</dbReference>
<name>A0A5J6X2H0_9GAMM</name>
<sequence length="658" mass="69237">MSVHRYPAAPLCAGLFGLTLLLALCTLGQQLPMNLWWQGMLAPAPDQPGQLVLHFSWLPRLALCLLAGAALGLAGLLLQQVLRNPLASPTTLGVSAGAQLALLLATLYAPALLVVREGVALAGGGAAMGLVYLLTWRRTLTPLVIVFAGLVVSLYVGAISSALMLFHQEELKGLLVWGSGTLTQDGWGGVTRLLCYLLPALGMVLLLLRPLALLDLDEASARSLGLPLRPLRLAAIALGVFLTASVVSVAGVIGFIGLAAPALVRLLGVRSFTQRLLWSGLLGSLLLSATDQLLQLLAGLTSMLLPTGAMTGLLGAPMLLWLIPRLVLRKPPSSKVASAPARRHPMPARLLWQLLLALLLVVPLALAWGQGAMGWRWLPGELWFSQLEWRLPRLLAAAAVGLLLALCGTLLQRISRNPMASPELLGVSGGTVMGLLLAALLLPMLPLPLWLLCGVVGALLTLLLLVGINRRSGFQPERVLLSGLAITAMLEPLQSVVMANGDPRVQQLLNWIAGSTYYVTAPVAAGLALVALLLLALALLLVRWLDLLPLGQAAAAALGVNLRRAQLCLLLLVAVGTALATLVIGPVSFVGLLAPHLARMLGLVRARDQLLGAGLGGALLMVLADWAGQQWLFPMELPAGLVATLIGGAYFMGCLRRI</sequence>
<keyword evidence="7 8" id="KW-0472">Membrane</keyword>
<dbReference type="PANTHER" id="PTHR30472:SF37">
    <property type="entry name" value="FE(3+) DICITRATE TRANSPORT SYSTEM PERMEASE PROTEIN FECD-RELATED"/>
    <property type="match status" value="1"/>
</dbReference>
<evidence type="ECO:0000256" key="5">
    <source>
        <dbReference type="ARBA" id="ARBA00022692"/>
    </source>
</evidence>
<evidence type="ECO:0000256" key="8">
    <source>
        <dbReference type="SAM" id="Phobius"/>
    </source>
</evidence>
<evidence type="ECO:0000313" key="10">
    <source>
        <dbReference type="Proteomes" id="UP000594034"/>
    </source>
</evidence>
<dbReference type="EMBL" id="CP040449">
    <property type="protein sequence ID" value="QFI56363.1"/>
    <property type="molecule type" value="Genomic_DNA"/>
</dbReference>
<feature type="transmembrane region" description="Helical" evidence="8">
    <location>
        <begin position="448"/>
        <end position="467"/>
    </location>
</feature>
<gene>
    <name evidence="9" type="primary">fhuB</name>
    <name evidence="9" type="ORF">FE240_17780</name>
</gene>
<dbReference type="KEGG" id="asim:FE240_17780"/>
<dbReference type="NCBIfam" id="NF007866">
    <property type="entry name" value="PRK10577.1-2"/>
    <property type="match status" value="1"/>
</dbReference>
<evidence type="ECO:0000256" key="7">
    <source>
        <dbReference type="ARBA" id="ARBA00023136"/>
    </source>
</evidence>
<dbReference type="RefSeq" id="WP_193002808.1">
    <property type="nucleotide sequence ID" value="NZ_CP040449.1"/>
</dbReference>
<feature type="transmembrane region" description="Helical" evidence="8">
    <location>
        <begin position="119"/>
        <end position="136"/>
    </location>
</feature>
<dbReference type="GO" id="GO:0022857">
    <property type="term" value="F:transmembrane transporter activity"/>
    <property type="evidence" value="ECO:0007669"/>
    <property type="project" value="InterPro"/>
</dbReference>
<proteinExistence type="inferred from homology"/>
<evidence type="ECO:0000256" key="3">
    <source>
        <dbReference type="ARBA" id="ARBA00022448"/>
    </source>
</evidence>
<feature type="transmembrane region" description="Helical" evidence="8">
    <location>
        <begin position="350"/>
        <end position="371"/>
    </location>
</feature>
<keyword evidence="6 8" id="KW-1133">Transmembrane helix</keyword>
<comment type="subcellular location">
    <subcellularLocation>
        <location evidence="1">Cell membrane</location>
        <topology evidence="1">Multi-pass membrane protein</topology>
    </subcellularLocation>
</comment>
<keyword evidence="3" id="KW-0813">Transport</keyword>
<dbReference type="GO" id="GO:0033214">
    <property type="term" value="P:siderophore-iron import into cell"/>
    <property type="evidence" value="ECO:0007669"/>
    <property type="project" value="TreeGrafter"/>
</dbReference>
<feature type="transmembrane region" description="Helical" evidence="8">
    <location>
        <begin position="610"/>
        <end position="631"/>
    </location>
</feature>
<accession>A0A5J6X2H0</accession>
<evidence type="ECO:0000256" key="1">
    <source>
        <dbReference type="ARBA" id="ARBA00004651"/>
    </source>
</evidence>
<dbReference type="InterPro" id="IPR000522">
    <property type="entry name" value="ABC_transptr_permease_BtuC"/>
</dbReference>
<dbReference type="GO" id="GO:0005886">
    <property type="term" value="C:plasma membrane"/>
    <property type="evidence" value="ECO:0007669"/>
    <property type="project" value="UniProtKB-SubCell"/>
</dbReference>
<feature type="transmembrane region" description="Helical" evidence="8">
    <location>
        <begin position="391"/>
        <end position="411"/>
    </location>
</feature>
<evidence type="ECO:0000313" key="9">
    <source>
        <dbReference type="EMBL" id="QFI56363.1"/>
    </source>
</evidence>